<keyword evidence="3" id="KW-1185">Reference proteome</keyword>
<gene>
    <name evidence="2" type="ORF">PILCRDRAFT_85398</name>
</gene>
<dbReference type="AlphaFoldDB" id="A0A0C3GEA5"/>
<evidence type="ECO:0000313" key="2">
    <source>
        <dbReference type="EMBL" id="KIM88966.1"/>
    </source>
</evidence>
<dbReference type="OrthoDB" id="3269111at2759"/>
<dbReference type="Proteomes" id="UP000054166">
    <property type="component" value="Unassembled WGS sequence"/>
</dbReference>
<dbReference type="HOGENOM" id="CLU_1326823_0_0_1"/>
<proteinExistence type="predicted"/>
<accession>A0A0C3GEA5</accession>
<dbReference type="InParanoid" id="A0A0C3GEA5"/>
<protein>
    <submittedName>
        <fullName evidence="2">Uncharacterized protein</fullName>
    </submittedName>
</protein>
<dbReference type="EMBL" id="KN832976">
    <property type="protein sequence ID" value="KIM88966.1"/>
    <property type="molecule type" value="Genomic_DNA"/>
</dbReference>
<reference evidence="3" key="2">
    <citation type="submission" date="2015-01" db="EMBL/GenBank/DDBJ databases">
        <title>Evolutionary Origins and Diversification of the Mycorrhizal Mutualists.</title>
        <authorList>
            <consortium name="DOE Joint Genome Institute"/>
            <consortium name="Mycorrhizal Genomics Consortium"/>
            <person name="Kohler A."/>
            <person name="Kuo A."/>
            <person name="Nagy L.G."/>
            <person name="Floudas D."/>
            <person name="Copeland A."/>
            <person name="Barry K.W."/>
            <person name="Cichocki N."/>
            <person name="Veneault-Fourrey C."/>
            <person name="LaButti K."/>
            <person name="Lindquist E.A."/>
            <person name="Lipzen A."/>
            <person name="Lundell T."/>
            <person name="Morin E."/>
            <person name="Murat C."/>
            <person name="Riley R."/>
            <person name="Ohm R."/>
            <person name="Sun H."/>
            <person name="Tunlid A."/>
            <person name="Henrissat B."/>
            <person name="Grigoriev I.V."/>
            <person name="Hibbett D.S."/>
            <person name="Martin F."/>
        </authorList>
    </citation>
    <scope>NUCLEOTIDE SEQUENCE [LARGE SCALE GENOMIC DNA]</scope>
    <source>
        <strain evidence="3">F 1598</strain>
    </source>
</reference>
<evidence type="ECO:0000256" key="1">
    <source>
        <dbReference type="SAM" id="MobiDB-lite"/>
    </source>
</evidence>
<evidence type="ECO:0000313" key="3">
    <source>
        <dbReference type="Proteomes" id="UP000054166"/>
    </source>
</evidence>
<sequence>MQLEIPGSMSLFNDRKGIKVAVSFQPILPPLKPGEKWHKNVKAKVINHIIYIHEEKSLLEFLDTVIDDIDKASNLTFSIANQSGLLDTNSFTLEYTINHSNSKDIPIQYIADYKTLIDKIMTLNHMASLFELLIMEQKLRGEDDNEASKDEDEGKRRKLDQPQRRLSKMKTLRGLHGYTLAKIEAVLTQSAIQHLLMASIYISPISI</sequence>
<organism evidence="2 3">
    <name type="scientific">Piloderma croceum (strain F 1598)</name>
    <dbReference type="NCBI Taxonomy" id="765440"/>
    <lineage>
        <taxon>Eukaryota</taxon>
        <taxon>Fungi</taxon>
        <taxon>Dikarya</taxon>
        <taxon>Basidiomycota</taxon>
        <taxon>Agaricomycotina</taxon>
        <taxon>Agaricomycetes</taxon>
        <taxon>Agaricomycetidae</taxon>
        <taxon>Atheliales</taxon>
        <taxon>Atheliaceae</taxon>
        <taxon>Piloderma</taxon>
    </lineage>
</organism>
<feature type="region of interest" description="Disordered" evidence="1">
    <location>
        <begin position="143"/>
        <end position="163"/>
    </location>
</feature>
<name>A0A0C3GEA5_PILCF</name>
<reference evidence="2 3" key="1">
    <citation type="submission" date="2014-04" db="EMBL/GenBank/DDBJ databases">
        <authorList>
            <consortium name="DOE Joint Genome Institute"/>
            <person name="Kuo A."/>
            <person name="Tarkka M."/>
            <person name="Buscot F."/>
            <person name="Kohler A."/>
            <person name="Nagy L.G."/>
            <person name="Floudas D."/>
            <person name="Copeland A."/>
            <person name="Barry K.W."/>
            <person name="Cichocki N."/>
            <person name="Veneault-Fourrey C."/>
            <person name="LaButti K."/>
            <person name="Lindquist E.A."/>
            <person name="Lipzen A."/>
            <person name="Lundell T."/>
            <person name="Morin E."/>
            <person name="Murat C."/>
            <person name="Sun H."/>
            <person name="Tunlid A."/>
            <person name="Henrissat B."/>
            <person name="Grigoriev I.V."/>
            <person name="Hibbett D.S."/>
            <person name="Martin F."/>
            <person name="Nordberg H.P."/>
            <person name="Cantor M.N."/>
            <person name="Hua S.X."/>
        </authorList>
    </citation>
    <scope>NUCLEOTIDE SEQUENCE [LARGE SCALE GENOMIC DNA]</scope>
    <source>
        <strain evidence="2 3">F 1598</strain>
    </source>
</reference>